<evidence type="ECO:0000256" key="1">
    <source>
        <dbReference type="SAM" id="Phobius"/>
    </source>
</evidence>
<gene>
    <name evidence="2" type="ORF">MA03_06770</name>
</gene>
<organism evidence="2 3">
    <name type="scientific">Infirmifilum uzonense</name>
    <dbReference type="NCBI Taxonomy" id="1550241"/>
    <lineage>
        <taxon>Archaea</taxon>
        <taxon>Thermoproteota</taxon>
        <taxon>Thermoprotei</taxon>
        <taxon>Thermofilales</taxon>
        <taxon>Thermofilaceae</taxon>
        <taxon>Infirmifilum</taxon>
    </lineage>
</organism>
<proteinExistence type="predicted"/>
<dbReference type="KEGG" id="thf:MA03_06770"/>
<feature type="transmembrane region" description="Helical" evidence="1">
    <location>
        <begin position="12"/>
        <end position="32"/>
    </location>
</feature>
<dbReference type="Proteomes" id="UP000067434">
    <property type="component" value="Chromosome"/>
</dbReference>
<dbReference type="HOGENOM" id="CLU_2565929_0_0_2"/>
<keyword evidence="3" id="KW-1185">Reference proteome</keyword>
<reference evidence="2 3" key="1">
    <citation type="journal article" date="2015" name="Stand. Genomic Sci.">
        <title>Complete genome sequence of and proposal of Thermofilum uzonense sp. nov. a novel hyperthermophilic crenarchaeon and emended description of the genus Thermofilum.</title>
        <authorList>
            <person name="Toshchakov S.V."/>
            <person name="Korzhenkov A.A."/>
            <person name="Samarov N.I."/>
            <person name="Mazunin I.O."/>
            <person name="Mozhey O.I."/>
            <person name="Shmyr I.S."/>
            <person name="Derbikova K.S."/>
            <person name="Taranov E.A."/>
            <person name="Dominova I.N."/>
            <person name="Bonch-Osmolovskaya E.A."/>
            <person name="Patrushev M.V."/>
            <person name="Podosokorskaya O.A."/>
            <person name="Kublanov I.V."/>
        </authorList>
    </citation>
    <scope>NUCLEOTIDE SEQUENCE [LARGE SCALE GENOMIC DNA]</scope>
    <source>
        <strain evidence="2 3">1807-2</strain>
    </source>
</reference>
<sequence length="81" mass="9900">MTGLEQKQLRYFRQILGLITIVVLVISAYYSYKVFAYIMNWETGSSQTYSEYMRYLIYMLFLLTSAFIFYETFRRRENRAQ</sequence>
<dbReference type="STRING" id="1550241.MA03_06770"/>
<evidence type="ECO:0000313" key="3">
    <source>
        <dbReference type="Proteomes" id="UP000067434"/>
    </source>
</evidence>
<accession>A0A0F7FIG7</accession>
<keyword evidence="1" id="KW-0472">Membrane</keyword>
<keyword evidence="1" id="KW-0812">Transmembrane</keyword>
<name>A0A0F7FIG7_9CREN</name>
<dbReference type="EMBL" id="CP009961">
    <property type="protein sequence ID" value="AKG39004.1"/>
    <property type="molecule type" value="Genomic_DNA"/>
</dbReference>
<protein>
    <submittedName>
        <fullName evidence="2">Uncharacterized protein</fullName>
    </submittedName>
</protein>
<keyword evidence="1" id="KW-1133">Transmembrane helix</keyword>
<evidence type="ECO:0000313" key="2">
    <source>
        <dbReference type="EMBL" id="AKG39004.1"/>
    </source>
</evidence>
<dbReference type="AlphaFoldDB" id="A0A0F7FIG7"/>
<feature type="transmembrane region" description="Helical" evidence="1">
    <location>
        <begin position="52"/>
        <end position="70"/>
    </location>
</feature>
<dbReference type="PATRIC" id="fig|1550241.5.peg.1407"/>